<evidence type="ECO:0000313" key="2">
    <source>
        <dbReference type="Proteomes" id="UP000050741"/>
    </source>
</evidence>
<feature type="domain" description="BTB" evidence="1">
    <location>
        <begin position="42"/>
        <end position="100"/>
    </location>
</feature>
<dbReference type="Proteomes" id="UP000050741">
    <property type="component" value="Unassembled WGS sequence"/>
</dbReference>
<organism evidence="2 3">
    <name type="scientific">Globodera pallida</name>
    <name type="common">Potato cyst nematode worm</name>
    <name type="synonym">Heterodera pallida</name>
    <dbReference type="NCBI Taxonomy" id="36090"/>
    <lineage>
        <taxon>Eukaryota</taxon>
        <taxon>Metazoa</taxon>
        <taxon>Ecdysozoa</taxon>
        <taxon>Nematoda</taxon>
        <taxon>Chromadorea</taxon>
        <taxon>Rhabditida</taxon>
        <taxon>Tylenchina</taxon>
        <taxon>Tylenchomorpha</taxon>
        <taxon>Tylenchoidea</taxon>
        <taxon>Heteroderidae</taxon>
        <taxon>Heteroderinae</taxon>
        <taxon>Globodera</taxon>
    </lineage>
</organism>
<dbReference type="AlphaFoldDB" id="A0A183BUL6"/>
<keyword evidence="2" id="KW-1185">Reference proteome</keyword>
<sequence>MTLHKCGSVEFECAIGCSVVIRILEKRQMTENPFPPIATTDEGVTVQIADRSVKVSAHLLMAVSPVFDAMLSHNMKEKVQGIADLTETFGTIERFVDFLYHIDPNAVHGPYRPNPKCVLDLLKFARHYQMDGLKERCAVHLVNCVEFPLVERFLLVDTFCLPKLKDFFLRSLSVTHLKAFWKANHAQLQSSSISKELLFDLSVRLCDDE</sequence>
<name>A0A183BUL6_GLOPA</name>
<protein>
    <submittedName>
        <fullName evidence="3">BTB domain-containing protein</fullName>
    </submittedName>
</protein>
<reference evidence="3" key="2">
    <citation type="submission" date="2016-06" db="UniProtKB">
        <authorList>
            <consortium name="WormBaseParasite"/>
        </authorList>
    </citation>
    <scope>IDENTIFICATION</scope>
</reference>
<dbReference type="SUPFAM" id="SSF54695">
    <property type="entry name" value="POZ domain"/>
    <property type="match status" value="1"/>
</dbReference>
<dbReference type="SMART" id="SM00225">
    <property type="entry name" value="BTB"/>
    <property type="match status" value="1"/>
</dbReference>
<dbReference type="PANTHER" id="PTHR22744">
    <property type="entry name" value="HELIX LOOP HELIX PROTEIN 21-RELATED"/>
    <property type="match status" value="1"/>
</dbReference>
<dbReference type="InterPro" id="IPR011333">
    <property type="entry name" value="SKP1/BTB/POZ_sf"/>
</dbReference>
<proteinExistence type="predicted"/>
<dbReference type="PROSITE" id="PS50097">
    <property type="entry name" value="BTB"/>
    <property type="match status" value="1"/>
</dbReference>
<dbReference type="InterPro" id="IPR000210">
    <property type="entry name" value="BTB/POZ_dom"/>
</dbReference>
<dbReference type="WBParaSite" id="GPLIN_000430200">
    <property type="protein sequence ID" value="GPLIN_000430200"/>
    <property type="gene ID" value="GPLIN_000430200"/>
</dbReference>
<evidence type="ECO:0000259" key="1">
    <source>
        <dbReference type="PROSITE" id="PS50097"/>
    </source>
</evidence>
<dbReference type="CDD" id="cd18186">
    <property type="entry name" value="BTB_POZ_ZBTB_KLHL-like"/>
    <property type="match status" value="1"/>
</dbReference>
<accession>A0A183BUL6</accession>
<dbReference type="Pfam" id="PF00651">
    <property type="entry name" value="BTB"/>
    <property type="match status" value="1"/>
</dbReference>
<reference evidence="2" key="1">
    <citation type="submission" date="2014-05" db="EMBL/GenBank/DDBJ databases">
        <title>The genome and life-stage specific transcriptomes of Globodera pallida elucidate key aspects of plant parasitism by a cyst nematode.</title>
        <authorList>
            <person name="Cotton J.A."/>
            <person name="Lilley C.J."/>
            <person name="Jones L.M."/>
            <person name="Kikuchi T."/>
            <person name="Reid A.J."/>
            <person name="Thorpe P."/>
            <person name="Tsai I.J."/>
            <person name="Beasley H."/>
            <person name="Blok V."/>
            <person name="Cock P.J.A."/>
            <person name="Van den Akker S.E."/>
            <person name="Holroyd N."/>
            <person name="Hunt M."/>
            <person name="Mantelin S."/>
            <person name="Naghra H."/>
            <person name="Pain A."/>
            <person name="Palomares-Rius J.E."/>
            <person name="Zarowiecki M."/>
            <person name="Berriman M."/>
            <person name="Jones J.T."/>
            <person name="Urwin P.E."/>
        </authorList>
    </citation>
    <scope>NUCLEOTIDE SEQUENCE [LARGE SCALE GENOMIC DNA]</scope>
    <source>
        <strain evidence="2">Lindley</strain>
    </source>
</reference>
<dbReference type="PANTHER" id="PTHR22744:SF14">
    <property type="entry name" value="BTB DOMAIN-CONTAINING PROTEIN-RELATED"/>
    <property type="match status" value="1"/>
</dbReference>
<dbReference type="Gene3D" id="3.30.710.10">
    <property type="entry name" value="Potassium Channel Kv1.1, Chain A"/>
    <property type="match status" value="1"/>
</dbReference>
<evidence type="ECO:0000313" key="3">
    <source>
        <dbReference type="WBParaSite" id="GPLIN_000430200"/>
    </source>
</evidence>